<comment type="subcellular location">
    <subcellularLocation>
        <location evidence="1">Cell membrane</location>
        <topology evidence="1">Multi-pass membrane protein</topology>
    </subcellularLocation>
</comment>
<evidence type="ECO:0000313" key="8">
    <source>
        <dbReference type="Proteomes" id="UP000182584"/>
    </source>
</evidence>
<organism evidence="7 8">
    <name type="scientific">Butyrivibrio fibrisolvens</name>
    <dbReference type="NCBI Taxonomy" id="831"/>
    <lineage>
        <taxon>Bacteria</taxon>
        <taxon>Bacillati</taxon>
        <taxon>Bacillota</taxon>
        <taxon>Clostridia</taxon>
        <taxon>Lachnospirales</taxon>
        <taxon>Lachnospiraceae</taxon>
        <taxon>Butyrivibrio</taxon>
    </lineage>
</organism>
<dbReference type="eggNOG" id="COG1380">
    <property type="taxonomic scope" value="Bacteria"/>
</dbReference>
<accession>A0A1H9S1M8</accession>
<dbReference type="RefSeq" id="WP_027207643.1">
    <property type="nucleotide sequence ID" value="NZ_FOGJ01000011.1"/>
</dbReference>
<dbReference type="PANTHER" id="PTHR33931">
    <property type="entry name" value="HOLIN-LIKE PROTEIN CIDA-RELATED"/>
    <property type="match status" value="1"/>
</dbReference>
<dbReference type="EMBL" id="FOGJ01000011">
    <property type="protein sequence ID" value="SER78535.1"/>
    <property type="molecule type" value="Genomic_DNA"/>
</dbReference>
<evidence type="ECO:0000256" key="1">
    <source>
        <dbReference type="ARBA" id="ARBA00004651"/>
    </source>
</evidence>
<evidence type="ECO:0000256" key="3">
    <source>
        <dbReference type="ARBA" id="ARBA00022692"/>
    </source>
</evidence>
<dbReference type="InterPro" id="IPR005538">
    <property type="entry name" value="LrgA/CidA"/>
</dbReference>
<sequence>MKYLKQFLIILAISLLGEVLKELLPLPIPASIYGMVFLFILLLTGVIKLDQVKDAGKFLIEIMPVMFIPAGVGLMSSWNVLKPVLVPVSIITIITIFTVMGATGIVSQIVIRKDKSKETK</sequence>
<evidence type="ECO:0000313" key="7">
    <source>
        <dbReference type="EMBL" id="SER78535.1"/>
    </source>
</evidence>
<keyword evidence="3 6" id="KW-0812">Transmembrane</keyword>
<keyword evidence="4 6" id="KW-1133">Transmembrane helix</keyword>
<evidence type="ECO:0000256" key="2">
    <source>
        <dbReference type="ARBA" id="ARBA00022475"/>
    </source>
</evidence>
<dbReference type="GO" id="GO:0005886">
    <property type="term" value="C:plasma membrane"/>
    <property type="evidence" value="ECO:0007669"/>
    <property type="project" value="UniProtKB-SubCell"/>
</dbReference>
<dbReference type="OrthoDB" id="3176438at2"/>
<dbReference type="PANTHER" id="PTHR33931:SF2">
    <property type="entry name" value="HOLIN-LIKE PROTEIN CIDA"/>
    <property type="match status" value="1"/>
</dbReference>
<keyword evidence="5 6" id="KW-0472">Membrane</keyword>
<feature type="transmembrane region" description="Helical" evidence="6">
    <location>
        <begin position="84"/>
        <end position="111"/>
    </location>
</feature>
<evidence type="ECO:0000256" key="6">
    <source>
        <dbReference type="SAM" id="Phobius"/>
    </source>
</evidence>
<feature type="transmembrane region" description="Helical" evidence="6">
    <location>
        <begin position="58"/>
        <end position="78"/>
    </location>
</feature>
<protein>
    <submittedName>
        <fullName evidence="7">Holin-like protein</fullName>
    </submittedName>
</protein>
<gene>
    <name evidence="7" type="ORF">SAMN04487884_11129</name>
</gene>
<keyword evidence="2" id="KW-1003">Cell membrane</keyword>
<dbReference type="Proteomes" id="UP000182584">
    <property type="component" value="Unassembled WGS sequence"/>
</dbReference>
<evidence type="ECO:0000256" key="5">
    <source>
        <dbReference type="ARBA" id="ARBA00023136"/>
    </source>
</evidence>
<dbReference type="Pfam" id="PF03788">
    <property type="entry name" value="LrgA"/>
    <property type="match status" value="1"/>
</dbReference>
<reference evidence="7 8" key="1">
    <citation type="submission" date="2016-10" db="EMBL/GenBank/DDBJ databases">
        <authorList>
            <person name="de Groot N.N."/>
        </authorList>
    </citation>
    <scope>NUCLEOTIDE SEQUENCE [LARGE SCALE GENOMIC DNA]</scope>
    <source>
        <strain evidence="7 8">AR40</strain>
    </source>
</reference>
<feature type="transmembrane region" description="Helical" evidence="6">
    <location>
        <begin position="31"/>
        <end position="49"/>
    </location>
</feature>
<dbReference type="AlphaFoldDB" id="A0A1H9S1M8"/>
<name>A0A1H9S1M8_BUTFI</name>
<evidence type="ECO:0000256" key="4">
    <source>
        <dbReference type="ARBA" id="ARBA00022989"/>
    </source>
</evidence>
<proteinExistence type="predicted"/>